<dbReference type="Proteomes" id="UP001151699">
    <property type="component" value="Chromosome A"/>
</dbReference>
<dbReference type="GO" id="GO:0007165">
    <property type="term" value="P:signal transduction"/>
    <property type="evidence" value="ECO:0007669"/>
    <property type="project" value="TreeGrafter"/>
</dbReference>
<evidence type="ECO:0000256" key="8">
    <source>
        <dbReference type="RuleBase" id="RU364068"/>
    </source>
</evidence>
<comment type="cofactor">
    <cofactor evidence="1 7 8">
        <name>Mg(2+)</name>
        <dbReference type="ChEBI" id="CHEBI:18420"/>
    </cofactor>
</comment>
<sequence>MTTFSELENKLIDDCYTLINELAVEAGKVVKEGFFKTKNVVYKTSEFDLVTEYDRRCEEILIQGIKNLYPSHKFLAEESSTKLELSDDPTWVIDPIDGTTNYVHGIPLIAISIAFVLKKQLVIGVVYNPILEEYFKCRLGQGSHLNNNRIHCSQTETLSRSIYAHEVSLATVEWVREKNMKRVYKFASATQGLRSLGSAALTLAYVAKGCIDGYQIDDLKPWDVAAGALLIREAGGMIYKTDGTEFDFMNSYLVCAGTQKLCQEIINGIKETDSWSLNVG</sequence>
<dbReference type="PROSITE" id="PS00629">
    <property type="entry name" value="IMP_1"/>
    <property type="match status" value="1"/>
</dbReference>
<dbReference type="EMBL" id="WJQU01000001">
    <property type="protein sequence ID" value="KAJ6647198.1"/>
    <property type="molecule type" value="Genomic_DNA"/>
</dbReference>
<protein>
    <recommendedName>
        <fullName evidence="8">Inositol-1-monophosphatase</fullName>
        <ecNumber evidence="8">3.1.3.25</ecNumber>
    </recommendedName>
</protein>
<evidence type="ECO:0000256" key="1">
    <source>
        <dbReference type="ARBA" id="ARBA00001946"/>
    </source>
</evidence>
<dbReference type="FunFam" id="3.30.540.10:FF:000004">
    <property type="entry name" value="Inositol-1-monophosphatase"/>
    <property type="match status" value="1"/>
</dbReference>
<dbReference type="PRINTS" id="PR00378">
    <property type="entry name" value="LIIMPHPHTASE"/>
</dbReference>
<gene>
    <name evidence="9" type="primary">IMP2</name>
    <name evidence="9" type="ORF">Bhyg_02418</name>
</gene>
<dbReference type="PANTHER" id="PTHR20854">
    <property type="entry name" value="INOSITOL MONOPHOSPHATASE"/>
    <property type="match status" value="1"/>
</dbReference>
<dbReference type="SUPFAM" id="SSF56655">
    <property type="entry name" value="Carbohydrate phosphatase"/>
    <property type="match status" value="1"/>
</dbReference>
<dbReference type="PROSITE" id="PS00630">
    <property type="entry name" value="IMP_2"/>
    <property type="match status" value="1"/>
</dbReference>
<comment type="caution">
    <text evidence="9">The sequence shown here is derived from an EMBL/GenBank/DDBJ whole genome shotgun (WGS) entry which is preliminary data.</text>
</comment>
<name>A0A9Q0S7R1_9DIPT</name>
<dbReference type="EC" id="3.1.3.25" evidence="8"/>
<evidence type="ECO:0000256" key="3">
    <source>
        <dbReference type="ARBA" id="ARBA00009759"/>
    </source>
</evidence>
<dbReference type="AlphaFoldDB" id="A0A9Q0S7R1"/>
<keyword evidence="5 8" id="KW-0378">Hydrolase</keyword>
<dbReference type="OrthoDB" id="10254945at2759"/>
<keyword evidence="10" id="KW-1185">Reference proteome</keyword>
<dbReference type="InterPro" id="IPR020583">
    <property type="entry name" value="Inositol_monoP_metal-BS"/>
</dbReference>
<feature type="binding site" evidence="7">
    <location>
        <position position="77"/>
    </location>
    <ligand>
        <name>Mg(2+)</name>
        <dbReference type="ChEBI" id="CHEBI:18420"/>
        <label>1</label>
        <note>catalytic</note>
    </ligand>
</feature>
<evidence type="ECO:0000256" key="6">
    <source>
        <dbReference type="ARBA" id="ARBA00022842"/>
    </source>
</evidence>
<dbReference type="InterPro" id="IPR020550">
    <property type="entry name" value="Inositol_monophosphatase_CS"/>
</dbReference>
<organism evidence="9 10">
    <name type="scientific">Pseudolycoriella hygida</name>
    <dbReference type="NCBI Taxonomy" id="35572"/>
    <lineage>
        <taxon>Eukaryota</taxon>
        <taxon>Metazoa</taxon>
        <taxon>Ecdysozoa</taxon>
        <taxon>Arthropoda</taxon>
        <taxon>Hexapoda</taxon>
        <taxon>Insecta</taxon>
        <taxon>Pterygota</taxon>
        <taxon>Neoptera</taxon>
        <taxon>Endopterygota</taxon>
        <taxon>Diptera</taxon>
        <taxon>Nematocera</taxon>
        <taxon>Sciaroidea</taxon>
        <taxon>Sciaridae</taxon>
        <taxon>Pseudolycoriella</taxon>
    </lineage>
</organism>
<feature type="binding site" evidence="7">
    <location>
        <position position="223"/>
    </location>
    <ligand>
        <name>Mg(2+)</name>
        <dbReference type="ChEBI" id="CHEBI:18420"/>
        <label>1</label>
        <note>catalytic</note>
    </ligand>
</feature>
<feature type="binding site" evidence="7">
    <location>
        <position position="94"/>
    </location>
    <ligand>
        <name>Mg(2+)</name>
        <dbReference type="ChEBI" id="CHEBI:18420"/>
        <label>1</label>
        <note>catalytic</note>
    </ligand>
</feature>
<evidence type="ECO:0000256" key="7">
    <source>
        <dbReference type="PIRSR" id="PIRSR600760-2"/>
    </source>
</evidence>
<evidence type="ECO:0000256" key="5">
    <source>
        <dbReference type="ARBA" id="ARBA00022801"/>
    </source>
</evidence>
<dbReference type="InterPro" id="IPR000760">
    <property type="entry name" value="Inositol_monophosphatase-like"/>
</dbReference>
<dbReference type="InterPro" id="IPR033942">
    <property type="entry name" value="IMPase"/>
</dbReference>
<feature type="binding site" evidence="7">
    <location>
        <position position="97"/>
    </location>
    <ligand>
        <name>Mg(2+)</name>
        <dbReference type="ChEBI" id="CHEBI:18420"/>
        <label>1</label>
        <note>catalytic</note>
    </ligand>
</feature>
<keyword evidence="4 7" id="KW-0479">Metal-binding</keyword>
<evidence type="ECO:0000256" key="2">
    <source>
        <dbReference type="ARBA" id="ARBA00005152"/>
    </source>
</evidence>
<dbReference type="FunFam" id="3.40.190.80:FF:000002">
    <property type="entry name" value="Inositol-1-monophosphatase"/>
    <property type="match status" value="1"/>
</dbReference>
<dbReference type="Pfam" id="PF00459">
    <property type="entry name" value="Inositol_P"/>
    <property type="match status" value="1"/>
</dbReference>
<accession>A0A9Q0S7R1</accession>
<dbReference type="InterPro" id="IPR020552">
    <property type="entry name" value="Inositol_monoPase_Li-sen"/>
</dbReference>
<feature type="binding site" evidence="7">
    <location>
        <position position="96"/>
    </location>
    <ligand>
        <name>Mg(2+)</name>
        <dbReference type="ChEBI" id="CHEBI:18420"/>
        <label>1</label>
        <note>catalytic</note>
    </ligand>
</feature>
<dbReference type="GO" id="GO:0046872">
    <property type="term" value="F:metal ion binding"/>
    <property type="evidence" value="ECO:0007669"/>
    <property type="project" value="UniProtKB-KW"/>
</dbReference>
<comment type="similarity">
    <text evidence="3 8">Belongs to the inositol monophosphatase superfamily.</text>
</comment>
<dbReference type="GO" id="GO:0008934">
    <property type="term" value="F:inositol monophosphate 1-phosphatase activity"/>
    <property type="evidence" value="ECO:0007669"/>
    <property type="project" value="InterPro"/>
</dbReference>
<evidence type="ECO:0000313" key="9">
    <source>
        <dbReference type="EMBL" id="KAJ6647198.1"/>
    </source>
</evidence>
<comment type="catalytic activity">
    <reaction evidence="8">
        <text>a myo-inositol phosphate + H2O = myo-inositol + phosphate</text>
        <dbReference type="Rhea" id="RHEA:24056"/>
        <dbReference type="ChEBI" id="CHEBI:15377"/>
        <dbReference type="ChEBI" id="CHEBI:17268"/>
        <dbReference type="ChEBI" id="CHEBI:43474"/>
        <dbReference type="ChEBI" id="CHEBI:84139"/>
        <dbReference type="EC" id="3.1.3.25"/>
    </reaction>
</comment>
<reference evidence="9" key="1">
    <citation type="submission" date="2022-07" db="EMBL/GenBank/DDBJ databases">
        <authorList>
            <person name="Trinca V."/>
            <person name="Uliana J.V.C."/>
            <person name="Torres T.T."/>
            <person name="Ward R.J."/>
            <person name="Monesi N."/>
        </authorList>
    </citation>
    <scope>NUCLEOTIDE SEQUENCE</scope>
    <source>
        <strain evidence="9">HSMRA1968</strain>
        <tissue evidence="9">Whole embryos</tissue>
    </source>
</reference>
<dbReference type="Gene3D" id="3.40.190.80">
    <property type="match status" value="1"/>
</dbReference>
<keyword evidence="6 7" id="KW-0460">Magnesium</keyword>
<comment type="pathway">
    <text evidence="2 8">Polyol metabolism; myo-inositol biosynthesis; myo-inositol from D-glucose 6-phosphate: step 2/2.</text>
</comment>
<evidence type="ECO:0000256" key="4">
    <source>
        <dbReference type="ARBA" id="ARBA00022723"/>
    </source>
</evidence>
<evidence type="ECO:0000313" key="10">
    <source>
        <dbReference type="Proteomes" id="UP001151699"/>
    </source>
</evidence>
<proteinExistence type="inferred from homology"/>
<dbReference type="GO" id="GO:0006020">
    <property type="term" value="P:inositol metabolic process"/>
    <property type="evidence" value="ECO:0007669"/>
    <property type="project" value="TreeGrafter"/>
</dbReference>
<dbReference type="CDD" id="cd01639">
    <property type="entry name" value="IMPase"/>
    <property type="match status" value="1"/>
</dbReference>
<dbReference type="PRINTS" id="PR00377">
    <property type="entry name" value="IMPHPHTASES"/>
</dbReference>
<dbReference type="PANTHER" id="PTHR20854:SF25">
    <property type="entry name" value="INOSITOL-1-MONOPHOSPHATASE"/>
    <property type="match status" value="1"/>
</dbReference>
<dbReference type="GO" id="GO:0046854">
    <property type="term" value="P:phosphatidylinositol phosphate biosynthetic process"/>
    <property type="evidence" value="ECO:0007669"/>
    <property type="project" value="InterPro"/>
</dbReference>
<dbReference type="Gene3D" id="3.30.540.10">
    <property type="entry name" value="Fructose-1,6-Bisphosphatase, subunit A, domain 1"/>
    <property type="match status" value="1"/>
</dbReference>